<dbReference type="EMBL" id="JADOXO010000167">
    <property type="protein sequence ID" value="KAF9810735.1"/>
    <property type="molecule type" value="Genomic_DNA"/>
</dbReference>
<evidence type="ECO:0000313" key="3">
    <source>
        <dbReference type="Proteomes" id="UP000639403"/>
    </source>
</evidence>
<sequence length="164" mass="19171">MATPEPSEANVPKDEEPADVALQLAHVPNLAANGLVEALERMHRESITARERQDRESMQAEERQHREKMNARRHYQTQKLQVRERQHQDYWRLRSACIERKSRSGGVYMRRFRKSGKSSKVSLSIRWKGYALILRASSTRWARYAAKSRAYKKDCLSRSLISES</sequence>
<name>A0A8H7U092_9APHY</name>
<feature type="compositionally biased region" description="Basic and acidic residues" evidence="1">
    <location>
        <begin position="46"/>
        <end position="70"/>
    </location>
</feature>
<reference evidence="2" key="2">
    <citation type="journal article" name="Front. Microbiol.">
        <title>Degradative Capacity of Two Strains of Rhodonia placenta: From Phenotype to Genotype.</title>
        <authorList>
            <person name="Kolle M."/>
            <person name="Horta M.A.C."/>
            <person name="Nowrousian M."/>
            <person name="Ohm R.A."/>
            <person name="Benz J.P."/>
            <person name="Pilgard A."/>
        </authorList>
    </citation>
    <scope>NUCLEOTIDE SEQUENCE</scope>
    <source>
        <strain evidence="2">FPRL280</strain>
    </source>
</reference>
<reference evidence="2" key="1">
    <citation type="submission" date="2020-11" db="EMBL/GenBank/DDBJ databases">
        <authorList>
            <person name="Koelle M."/>
            <person name="Horta M.A.C."/>
            <person name="Nowrousian M."/>
            <person name="Ohm R.A."/>
            <person name="Benz P."/>
            <person name="Pilgard A."/>
        </authorList>
    </citation>
    <scope>NUCLEOTIDE SEQUENCE</scope>
    <source>
        <strain evidence="2">FPRL280</strain>
    </source>
</reference>
<gene>
    <name evidence="2" type="ORF">IEO21_06827</name>
</gene>
<evidence type="ECO:0000256" key="1">
    <source>
        <dbReference type="SAM" id="MobiDB-lite"/>
    </source>
</evidence>
<dbReference type="Proteomes" id="UP000639403">
    <property type="component" value="Unassembled WGS sequence"/>
</dbReference>
<dbReference type="AlphaFoldDB" id="A0A8H7U092"/>
<evidence type="ECO:0000313" key="2">
    <source>
        <dbReference type="EMBL" id="KAF9810735.1"/>
    </source>
</evidence>
<proteinExistence type="predicted"/>
<feature type="region of interest" description="Disordered" evidence="1">
    <location>
        <begin position="46"/>
        <end position="81"/>
    </location>
</feature>
<organism evidence="2 3">
    <name type="scientific">Rhodonia placenta</name>
    <dbReference type="NCBI Taxonomy" id="104341"/>
    <lineage>
        <taxon>Eukaryota</taxon>
        <taxon>Fungi</taxon>
        <taxon>Dikarya</taxon>
        <taxon>Basidiomycota</taxon>
        <taxon>Agaricomycotina</taxon>
        <taxon>Agaricomycetes</taxon>
        <taxon>Polyporales</taxon>
        <taxon>Adustoporiaceae</taxon>
        <taxon>Rhodonia</taxon>
    </lineage>
</organism>
<accession>A0A8H7U092</accession>
<protein>
    <submittedName>
        <fullName evidence="2">Uncharacterized protein</fullName>
    </submittedName>
</protein>
<comment type="caution">
    <text evidence="2">The sequence shown here is derived from an EMBL/GenBank/DDBJ whole genome shotgun (WGS) entry which is preliminary data.</text>
</comment>